<reference evidence="1" key="1">
    <citation type="submission" date="2019-03" db="EMBL/GenBank/DDBJ databases">
        <title>Lake Tanganyika Metagenome-Assembled Genomes (MAGs).</title>
        <authorList>
            <person name="Tran P."/>
        </authorList>
    </citation>
    <scope>NUCLEOTIDE SEQUENCE</scope>
    <source>
        <strain evidence="1">K_DeepCast_65m_m2_066</strain>
    </source>
</reference>
<organism evidence="1 2">
    <name type="scientific">Tectimicrobiota bacterium</name>
    <dbReference type="NCBI Taxonomy" id="2528274"/>
    <lineage>
        <taxon>Bacteria</taxon>
        <taxon>Pseudomonadati</taxon>
        <taxon>Nitrospinota/Tectimicrobiota group</taxon>
        <taxon>Candidatus Tectimicrobiota</taxon>
    </lineage>
</organism>
<proteinExistence type="predicted"/>
<dbReference type="AlphaFoldDB" id="A0A937W4E0"/>
<name>A0A937W4E0_UNCTE</name>
<gene>
    <name evidence="1" type="ORF">FJZ47_23590</name>
</gene>
<evidence type="ECO:0000313" key="2">
    <source>
        <dbReference type="Proteomes" id="UP000712673"/>
    </source>
</evidence>
<sequence>MNWQELLANVWPQVRRKHLWPELPMPQMGTLQAPVAMQMRDKLITLNTATCDELAEFMAPEAVIEALLDHGVSHYTRCPWDLATHLQLYATAKAELGRKALARLATDSFIDVVANTACVKDVETPIPEVYRHLGGGPLQGALTALYSQIWGMQLHGSGDPALVRRLARIPYLDRQQWPNSLRRFVQLVRPLLEEESRDQQPGPPALGQHSLEGYSTAEVTLGLQAFAQQAQDIQQFSEVVQDFSREFAALGYGKAAGVGIAPQVDAEALYYMQLAQTYHLPVRGVPMERSGTLEPYSHAPWEASQPIHDLDIWTSFGKILPGLSQLWKRRQGLVFGQREGTPDCLLVLDSSGSMPNPRQQLSEAVLGAACAAEAYLRHQARVAVYNFSDALMGGKTVLPFTRDR</sequence>
<comment type="caution">
    <text evidence="1">The sequence shown here is derived from an EMBL/GenBank/DDBJ whole genome shotgun (WGS) entry which is preliminary data.</text>
</comment>
<feature type="non-terminal residue" evidence="1">
    <location>
        <position position="404"/>
    </location>
</feature>
<accession>A0A937W4E0</accession>
<dbReference type="EMBL" id="VGLS01001038">
    <property type="protein sequence ID" value="MBM3226758.1"/>
    <property type="molecule type" value="Genomic_DNA"/>
</dbReference>
<protein>
    <submittedName>
        <fullName evidence="1">VWA domain-containing protein</fullName>
    </submittedName>
</protein>
<evidence type="ECO:0000313" key="1">
    <source>
        <dbReference type="EMBL" id="MBM3226758.1"/>
    </source>
</evidence>
<dbReference type="Proteomes" id="UP000712673">
    <property type="component" value="Unassembled WGS sequence"/>
</dbReference>